<accession>A0A061H1A9</accession>
<protein>
    <submittedName>
        <fullName evidence="2">Uncharacterized protein</fullName>
    </submittedName>
</protein>
<evidence type="ECO:0000313" key="3">
    <source>
        <dbReference type="Proteomes" id="UP000053664"/>
    </source>
</evidence>
<evidence type="ECO:0000313" key="2">
    <source>
        <dbReference type="EMBL" id="EPQ25889.1"/>
    </source>
</evidence>
<dbReference type="HOGENOM" id="CLU_1845982_0_0_1"/>
<dbReference type="RefSeq" id="XP_007882297.1">
    <property type="nucleotide sequence ID" value="XM_007884106.1"/>
</dbReference>
<organism evidence="2 3">
    <name type="scientific">Pseudozyma flocculosa PF-1</name>
    <dbReference type="NCBI Taxonomy" id="1277687"/>
    <lineage>
        <taxon>Eukaryota</taxon>
        <taxon>Fungi</taxon>
        <taxon>Dikarya</taxon>
        <taxon>Basidiomycota</taxon>
        <taxon>Ustilaginomycotina</taxon>
        <taxon>Ustilaginomycetes</taxon>
        <taxon>Ustilaginales</taxon>
        <taxon>Ustilaginaceae</taxon>
        <taxon>Pseudozyma</taxon>
    </lineage>
</organism>
<reference evidence="2 3" key="1">
    <citation type="journal article" date="2013" name="Plant Cell">
        <title>The transition from a phytopathogenic smut ancestor to an anamorphic biocontrol agent deciphered by comparative whole-genome analysis.</title>
        <authorList>
            <person name="Lefebvre F."/>
            <person name="Joly D.L."/>
            <person name="Labbe C."/>
            <person name="Teichmann B."/>
            <person name="Linning R."/>
            <person name="Belzile F."/>
            <person name="Bakkeren G."/>
            <person name="Belanger R.R."/>
        </authorList>
    </citation>
    <scope>NUCLEOTIDE SEQUENCE [LARGE SCALE GENOMIC DNA]</scope>
    <source>
        <strain evidence="2 3">PF-1</strain>
    </source>
</reference>
<gene>
    <name evidence="2" type="ORF">PFL1_06563</name>
</gene>
<dbReference type="EMBL" id="KE361649">
    <property type="protein sequence ID" value="EPQ25889.1"/>
    <property type="molecule type" value="Genomic_DNA"/>
</dbReference>
<dbReference type="KEGG" id="pfp:PFL1_06563"/>
<sequence>MDVSLLSGARRDGRMGWREKGLGSADRRRERKHELGGLPSVDGSMPEGYGTFGRTPPSSRTTDQRGEQRISMRSRLSRLRLRARRLLVSRRRHHHGPRDTLDVIMIVKVPKHGAGRFALYGVTASMASIKRPLACIVSG</sequence>
<dbReference type="GeneID" id="19320636"/>
<evidence type="ECO:0000256" key="1">
    <source>
        <dbReference type="SAM" id="MobiDB-lite"/>
    </source>
</evidence>
<feature type="region of interest" description="Disordered" evidence="1">
    <location>
        <begin position="1"/>
        <end position="72"/>
    </location>
</feature>
<proteinExistence type="predicted"/>
<feature type="compositionally biased region" description="Basic and acidic residues" evidence="1">
    <location>
        <begin position="9"/>
        <end position="35"/>
    </location>
</feature>
<dbReference type="AlphaFoldDB" id="A0A061H1A9"/>
<name>A0A061H1A9_9BASI</name>
<dbReference type="Proteomes" id="UP000053664">
    <property type="component" value="Unassembled WGS sequence"/>
</dbReference>